<organism evidence="1 2">
    <name type="scientific">Rangifer tarandus platyrhynchus</name>
    <name type="common">Svalbard reindeer</name>
    <dbReference type="NCBI Taxonomy" id="3082113"/>
    <lineage>
        <taxon>Eukaryota</taxon>
        <taxon>Metazoa</taxon>
        <taxon>Chordata</taxon>
        <taxon>Craniata</taxon>
        <taxon>Vertebrata</taxon>
        <taxon>Euteleostomi</taxon>
        <taxon>Mammalia</taxon>
        <taxon>Eutheria</taxon>
        <taxon>Laurasiatheria</taxon>
        <taxon>Artiodactyla</taxon>
        <taxon>Ruminantia</taxon>
        <taxon>Pecora</taxon>
        <taxon>Cervidae</taxon>
        <taxon>Odocoileinae</taxon>
        <taxon>Rangifer</taxon>
    </lineage>
</organism>
<dbReference type="EMBL" id="OX596095">
    <property type="protein sequence ID" value="CAM9456859.1"/>
    <property type="molecule type" value="Genomic_DNA"/>
</dbReference>
<evidence type="ECO:0000313" key="1">
    <source>
        <dbReference type="EMBL" id="CAM9456859.1"/>
    </source>
</evidence>
<dbReference type="Proteomes" id="UP001162501">
    <property type="component" value="Chromosome 11"/>
</dbReference>
<protein>
    <submittedName>
        <fullName evidence="1">Uncharacterized protein</fullName>
    </submittedName>
</protein>
<reference evidence="1" key="1">
    <citation type="submission" date="2023-05" db="EMBL/GenBank/DDBJ databases">
        <authorList>
            <consortium name="ELIXIR-Norway"/>
        </authorList>
    </citation>
    <scope>NUCLEOTIDE SEQUENCE</scope>
</reference>
<sequence length="112" mass="12533">MFILYFLNKDGKNCGTSELYVSSPLCMNTVKISAPTSCSNGSFPPVPLKKVLIFNHWHHDSPETVVLSREDSRLLSLLLQNQEALRDTENTQAQAQTHLQTGQLLQDHSHGN</sequence>
<name>A0AC59Y7G2_RANTA</name>
<accession>A0AC59Y7G2</accession>
<reference evidence="1" key="2">
    <citation type="submission" date="2025-03" db="EMBL/GenBank/DDBJ databases">
        <authorList>
            <consortium name="ELIXIR-Norway"/>
            <consortium name="Elixir Norway"/>
        </authorList>
    </citation>
    <scope>NUCLEOTIDE SEQUENCE</scope>
</reference>
<gene>
    <name evidence="1" type="ORF">MRATA1EN22A_LOCUS2765</name>
</gene>
<evidence type="ECO:0000313" key="2">
    <source>
        <dbReference type="Proteomes" id="UP001162501"/>
    </source>
</evidence>
<proteinExistence type="predicted"/>